<keyword evidence="4" id="KW-1185">Reference proteome</keyword>
<accession>A0ABT9RSD1</accession>
<feature type="transmembrane region" description="Helical" evidence="2">
    <location>
        <begin position="304"/>
        <end position="324"/>
    </location>
</feature>
<feature type="compositionally biased region" description="Polar residues" evidence="1">
    <location>
        <begin position="154"/>
        <end position="165"/>
    </location>
</feature>
<reference evidence="3 4" key="1">
    <citation type="submission" date="2023-07" db="EMBL/GenBank/DDBJ databases">
        <title>Sorghum-associated microbial communities from plants grown in Nebraska, USA.</title>
        <authorList>
            <person name="Schachtman D."/>
        </authorList>
    </citation>
    <scope>NUCLEOTIDE SEQUENCE [LARGE SCALE GENOMIC DNA]</scope>
    <source>
        <strain evidence="3 4">CC222</strain>
    </source>
</reference>
<organism evidence="3 4">
    <name type="scientific">Pseudarthrobacter enclensis</name>
    <dbReference type="NCBI Taxonomy" id="993070"/>
    <lineage>
        <taxon>Bacteria</taxon>
        <taxon>Bacillati</taxon>
        <taxon>Actinomycetota</taxon>
        <taxon>Actinomycetes</taxon>
        <taxon>Micrococcales</taxon>
        <taxon>Micrococcaceae</taxon>
        <taxon>Pseudarthrobacter</taxon>
    </lineage>
</organism>
<sequence length="329" mass="30644">MTMVQHRSELSMSRTGIHGGIRRGTAAAAVGAVLVLSTGVQASLADDAVPPPQDPAAPAASAAAFGLSIAARQTAAVTPGPDVTGGSSPQGSEGQNPAGPGAGAPAARTPRTPSAIPTVPDALLPVITVSPSADWTAAPTGPATSGTPMAPGPQTTSAAAPTGSPSVARPGASTPAGSGAASAPGAASAAGAAPAAGVTGQLPAVAAPAEGTAPAAGQGGAAPVSGEQSAVPGAGAGVNFLPGTLAAGADGPGAQGATASPLPTALSINARNSQPTRLPQAAGEQAGPGRPVSFVGPLRDVPGAMVWLGAGLVGVGAAAGLVFLRMRRP</sequence>
<proteinExistence type="predicted"/>
<feature type="region of interest" description="Disordered" evidence="1">
    <location>
        <begin position="135"/>
        <end position="186"/>
    </location>
</feature>
<feature type="compositionally biased region" description="Low complexity" evidence="1">
    <location>
        <begin position="97"/>
        <end position="118"/>
    </location>
</feature>
<dbReference type="Proteomes" id="UP001226577">
    <property type="component" value="Unassembled WGS sequence"/>
</dbReference>
<feature type="region of interest" description="Disordered" evidence="1">
    <location>
        <begin position="76"/>
        <end position="118"/>
    </location>
</feature>
<gene>
    <name evidence="3" type="ORF">J2X98_001740</name>
</gene>
<keyword evidence="2" id="KW-1133">Transmembrane helix</keyword>
<dbReference type="EMBL" id="JAUSRE010000007">
    <property type="protein sequence ID" value="MDP9888153.1"/>
    <property type="molecule type" value="Genomic_DNA"/>
</dbReference>
<feature type="compositionally biased region" description="Polar residues" evidence="1">
    <location>
        <begin position="85"/>
        <end position="95"/>
    </location>
</feature>
<name>A0ABT9RSD1_9MICC</name>
<evidence type="ECO:0000313" key="4">
    <source>
        <dbReference type="Proteomes" id="UP001226577"/>
    </source>
</evidence>
<protein>
    <submittedName>
        <fullName evidence="3">Uncharacterized protein</fullName>
    </submittedName>
</protein>
<evidence type="ECO:0000313" key="3">
    <source>
        <dbReference type="EMBL" id="MDP9888153.1"/>
    </source>
</evidence>
<feature type="compositionally biased region" description="Low complexity" evidence="1">
    <location>
        <begin position="136"/>
        <end position="153"/>
    </location>
</feature>
<keyword evidence="2" id="KW-0812">Transmembrane</keyword>
<evidence type="ECO:0000256" key="1">
    <source>
        <dbReference type="SAM" id="MobiDB-lite"/>
    </source>
</evidence>
<keyword evidence="2" id="KW-0472">Membrane</keyword>
<evidence type="ECO:0000256" key="2">
    <source>
        <dbReference type="SAM" id="Phobius"/>
    </source>
</evidence>
<feature type="compositionally biased region" description="Low complexity" evidence="1">
    <location>
        <begin position="170"/>
        <end position="186"/>
    </location>
</feature>
<comment type="caution">
    <text evidence="3">The sequence shown here is derived from an EMBL/GenBank/DDBJ whole genome shotgun (WGS) entry which is preliminary data.</text>
</comment>
<feature type="region of interest" description="Disordered" evidence="1">
    <location>
        <begin position="209"/>
        <end position="229"/>
    </location>
</feature>